<dbReference type="AlphaFoldDB" id="A0A497JGG7"/>
<accession>A0A497JGG7</accession>
<dbReference type="Proteomes" id="UP000277633">
    <property type="component" value="Unassembled WGS sequence"/>
</dbReference>
<protein>
    <recommendedName>
        <fullName evidence="3">Proteasome assembly chaperone family protein</fullName>
    </recommendedName>
</protein>
<dbReference type="InterPro" id="IPR019151">
    <property type="entry name" value="Proteasome_assmbl_chaperone_2"/>
</dbReference>
<dbReference type="Pfam" id="PF09754">
    <property type="entry name" value="PAC2"/>
    <property type="match status" value="1"/>
</dbReference>
<evidence type="ECO:0000313" key="2">
    <source>
        <dbReference type="Proteomes" id="UP000277633"/>
    </source>
</evidence>
<dbReference type="PANTHER" id="PTHR35610:SF7">
    <property type="entry name" value="3-ISOPROPYLMALATE DEHYDRATASE"/>
    <property type="match status" value="1"/>
</dbReference>
<comment type="caution">
    <text evidence="1">The sequence shown here is derived from an EMBL/GenBank/DDBJ whole genome shotgun (WGS) entry which is preliminary data.</text>
</comment>
<gene>
    <name evidence="1" type="ORF">DRO07_01120</name>
</gene>
<dbReference type="EMBL" id="QMWO01000026">
    <property type="protein sequence ID" value="RLG70048.1"/>
    <property type="molecule type" value="Genomic_DNA"/>
</dbReference>
<dbReference type="InterPro" id="IPR038389">
    <property type="entry name" value="PSMG2_sf"/>
</dbReference>
<reference evidence="1 2" key="1">
    <citation type="submission" date="2018-06" db="EMBL/GenBank/DDBJ databases">
        <title>Extensive metabolic versatility and redundancy in microbially diverse, dynamic hydrothermal sediments.</title>
        <authorList>
            <person name="Dombrowski N."/>
            <person name="Teske A."/>
            <person name="Baker B.J."/>
        </authorList>
    </citation>
    <scope>NUCLEOTIDE SEQUENCE [LARGE SCALE GENOMIC DNA]</scope>
    <source>
        <strain evidence="1">B9_G13</strain>
    </source>
</reference>
<proteinExistence type="predicted"/>
<organism evidence="1 2">
    <name type="scientific">Candidatus Iainarchaeum sp</name>
    <dbReference type="NCBI Taxonomy" id="3101447"/>
    <lineage>
        <taxon>Archaea</taxon>
        <taxon>Candidatus Iainarchaeota</taxon>
        <taxon>Candidatus Iainarchaeia</taxon>
        <taxon>Candidatus Iainarchaeales</taxon>
        <taxon>Candidatus Iainarchaeaceae</taxon>
        <taxon>Candidatus Iainarchaeum</taxon>
    </lineage>
</organism>
<evidence type="ECO:0008006" key="3">
    <source>
        <dbReference type="Google" id="ProtNLM"/>
    </source>
</evidence>
<evidence type="ECO:0000313" key="1">
    <source>
        <dbReference type="EMBL" id="RLG70048.1"/>
    </source>
</evidence>
<dbReference type="Gene3D" id="3.40.50.10900">
    <property type="entry name" value="PAC-like subunit"/>
    <property type="match status" value="1"/>
</dbReference>
<dbReference type="PANTHER" id="PTHR35610">
    <property type="entry name" value="3-ISOPROPYLMALATE DEHYDRATASE-RELATED"/>
    <property type="match status" value="1"/>
</dbReference>
<dbReference type="SUPFAM" id="SSF159659">
    <property type="entry name" value="Cgl1923-like"/>
    <property type="match status" value="1"/>
</dbReference>
<name>A0A497JGG7_9ARCH</name>
<sequence length="261" mass="29194">MQTTVEFVWKKKKLNKPILFTGLPGIGLVGKIAVDYMLKQFKAKKIANVYSDSFPPSVYIENGVLELIRDELLLYRFKNRDFLFLAGPVQPALDVRFSSLRDHYEFAETIVKTAKALGVKEIYTLAGINIGEARMHRNPNVVIAATDEKILEEFKELGAKINVRGGLISGAAGLILGIGKKHGIKGACLMGETSDKLIYGDHGAAKRLLEILVKRYGFKINMQAIAKEARNIDRAFKQIVAELSARREEIQQLEESPTYVR</sequence>